<dbReference type="Proteomes" id="UP000799750">
    <property type="component" value="Unassembled WGS sequence"/>
</dbReference>
<dbReference type="InterPro" id="IPR027417">
    <property type="entry name" value="P-loop_NTPase"/>
</dbReference>
<keyword evidence="4" id="KW-1185">Reference proteome</keyword>
<feature type="transmembrane region" description="Helical" evidence="2">
    <location>
        <begin position="268"/>
        <end position="288"/>
    </location>
</feature>
<dbReference type="EMBL" id="MU004195">
    <property type="protein sequence ID" value="KAF2491674.1"/>
    <property type="molecule type" value="Genomic_DNA"/>
</dbReference>
<dbReference type="InterPro" id="IPR040632">
    <property type="entry name" value="Sulfotransfer_4"/>
</dbReference>
<evidence type="ECO:0008006" key="5">
    <source>
        <dbReference type="Google" id="ProtNLM"/>
    </source>
</evidence>
<dbReference type="OrthoDB" id="408152at2759"/>
<proteinExistence type="predicted"/>
<dbReference type="PANTHER" id="PTHR36978">
    <property type="entry name" value="P-LOOP CONTAINING NUCLEOTIDE TRIPHOSPHATE HYDROLASE"/>
    <property type="match status" value="1"/>
</dbReference>
<reference evidence="3" key="1">
    <citation type="journal article" date="2020" name="Stud. Mycol.">
        <title>101 Dothideomycetes genomes: a test case for predicting lifestyles and emergence of pathogens.</title>
        <authorList>
            <person name="Haridas S."/>
            <person name="Albert R."/>
            <person name="Binder M."/>
            <person name="Bloem J."/>
            <person name="Labutti K."/>
            <person name="Salamov A."/>
            <person name="Andreopoulos B."/>
            <person name="Baker S."/>
            <person name="Barry K."/>
            <person name="Bills G."/>
            <person name="Bluhm B."/>
            <person name="Cannon C."/>
            <person name="Castanera R."/>
            <person name="Culley D."/>
            <person name="Daum C."/>
            <person name="Ezra D."/>
            <person name="Gonzalez J."/>
            <person name="Henrissat B."/>
            <person name="Kuo A."/>
            <person name="Liang C."/>
            <person name="Lipzen A."/>
            <person name="Lutzoni F."/>
            <person name="Magnuson J."/>
            <person name="Mondo S."/>
            <person name="Nolan M."/>
            <person name="Ohm R."/>
            <person name="Pangilinan J."/>
            <person name="Park H.-J."/>
            <person name="Ramirez L."/>
            <person name="Alfaro M."/>
            <person name="Sun H."/>
            <person name="Tritt A."/>
            <person name="Yoshinaga Y."/>
            <person name="Zwiers L.-H."/>
            <person name="Turgeon B."/>
            <person name="Goodwin S."/>
            <person name="Spatafora J."/>
            <person name="Crous P."/>
            <person name="Grigoriev I."/>
        </authorList>
    </citation>
    <scope>NUCLEOTIDE SEQUENCE</scope>
    <source>
        <strain evidence="3">CBS 269.34</strain>
    </source>
</reference>
<dbReference type="SUPFAM" id="SSF52540">
    <property type="entry name" value="P-loop containing nucleoside triphosphate hydrolases"/>
    <property type="match status" value="1"/>
</dbReference>
<protein>
    <recommendedName>
        <fullName evidence="5">NAD dependent epimerase/dehydratase</fullName>
    </recommendedName>
</protein>
<feature type="compositionally biased region" description="Basic residues" evidence="1">
    <location>
        <begin position="377"/>
        <end position="394"/>
    </location>
</feature>
<feature type="region of interest" description="Disordered" evidence="1">
    <location>
        <begin position="313"/>
        <end position="404"/>
    </location>
</feature>
<dbReference type="AlphaFoldDB" id="A0A6A6QI02"/>
<accession>A0A6A6QI02</accession>
<gene>
    <name evidence="3" type="ORF">BU16DRAFT_621197</name>
</gene>
<organism evidence="3 4">
    <name type="scientific">Lophium mytilinum</name>
    <dbReference type="NCBI Taxonomy" id="390894"/>
    <lineage>
        <taxon>Eukaryota</taxon>
        <taxon>Fungi</taxon>
        <taxon>Dikarya</taxon>
        <taxon>Ascomycota</taxon>
        <taxon>Pezizomycotina</taxon>
        <taxon>Dothideomycetes</taxon>
        <taxon>Pleosporomycetidae</taxon>
        <taxon>Mytilinidiales</taxon>
        <taxon>Mytilinidiaceae</taxon>
        <taxon>Lophium</taxon>
    </lineage>
</organism>
<evidence type="ECO:0000256" key="2">
    <source>
        <dbReference type="SAM" id="Phobius"/>
    </source>
</evidence>
<dbReference type="PANTHER" id="PTHR36978:SF4">
    <property type="entry name" value="P-LOOP CONTAINING NUCLEOSIDE TRIPHOSPHATE HYDROLASE PROTEIN"/>
    <property type="match status" value="1"/>
</dbReference>
<dbReference type="Gene3D" id="3.40.50.300">
    <property type="entry name" value="P-loop containing nucleotide triphosphate hydrolases"/>
    <property type="match status" value="1"/>
</dbReference>
<evidence type="ECO:0000313" key="4">
    <source>
        <dbReference type="Proteomes" id="UP000799750"/>
    </source>
</evidence>
<keyword evidence="2" id="KW-1133">Transmembrane helix</keyword>
<keyword evidence="2" id="KW-0472">Membrane</keyword>
<keyword evidence="2" id="KW-0812">Transmembrane</keyword>
<evidence type="ECO:0000313" key="3">
    <source>
        <dbReference type="EMBL" id="KAF2491674.1"/>
    </source>
</evidence>
<name>A0A6A6QI02_9PEZI</name>
<evidence type="ECO:0000256" key="1">
    <source>
        <dbReference type="SAM" id="MobiDB-lite"/>
    </source>
</evidence>
<dbReference type="Pfam" id="PF17784">
    <property type="entry name" value="Sulfotransfer_4"/>
    <property type="match status" value="1"/>
</dbReference>
<sequence length="486" mass="54248">MPAAGVPINGDRLIDADSNKYIRIKKVLVLGMPMTGTNSMHAALIKLGFDPYNMNTAIANYQRDLPLWNEALEAKFQAAGPKYGRVEFDKFLGRHDTVIDAPCAYFAEDLIEAYPDAKVILLNRDPDEWLEAMNSTMSNIQNSLAYNVIVKNDAQFFGPFLRGAQTIQKHVYGGDMAGLETREVYLAHYNRIRDLVPSKRLLEFDISRPDWTRLASFLHLPASAGEFPQIKDSETYADTFAIISQILLLNFMRQLASKILTWAPLFLLWYYFGLDTFLPLFILTNLLFGIDHRQPDLDLSSILQLNQPLALAKPTPTQTAPKSIPPHLRPHKPAPLDPTSAQPDTDPRVLPLHLRPRRISPKSRQSTPSPPKDTKPARKPAARQKLTKSRRSHPGRNPEAQPRAAATPFAAANPPPQVGQTANRNAWASAVQEGDVAWVAEMAAQKPGEGYAPEMSERYTQTAGGKRVAKAEERVYEEVKGREGEV</sequence>